<feature type="domain" description="MmgE/PrpD N-terminal" evidence="3">
    <location>
        <begin position="48"/>
        <end position="296"/>
    </location>
</feature>
<dbReference type="SUPFAM" id="SSF103378">
    <property type="entry name" value="2-methylcitrate dehydratase PrpD"/>
    <property type="match status" value="1"/>
</dbReference>
<dbReference type="InterPro" id="IPR042183">
    <property type="entry name" value="MmgE/PrpD_sf_1"/>
</dbReference>
<dbReference type="Gene3D" id="1.10.4100.10">
    <property type="entry name" value="2-methylcitrate dehydratase PrpD"/>
    <property type="match status" value="1"/>
</dbReference>
<comment type="similarity">
    <text evidence="1">Belongs to the PrpD family.</text>
</comment>
<dbReference type="Pfam" id="PF19305">
    <property type="entry name" value="MmgE_PrpD_C"/>
    <property type="match status" value="1"/>
</dbReference>
<reference evidence="5 6" key="1">
    <citation type="journal article" date="2018" name="BMC Genomics">
        <title>Genomic evidence for intraspecific hybridization in a clonal and extremely halotolerant yeast.</title>
        <authorList>
            <person name="Gostincar C."/>
            <person name="Stajich J.E."/>
            <person name="Zupancic J."/>
            <person name="Zalar P."/>
            <person name="Gunde-Cimerman N."/>
        </authorList>
    </citation>
    <scope>NUCLEOTIDE SEQUENCE [LARGE SCALE GENOMIC DNA]</scope>
    <source>
        <strain evidence="5 6">EXF-151</strain>
    </source>
</reference>
<dbReference type="OrthoDB" id="10267976at2759"/>
<feature type="compositionally biased region" description="Polar residues" evidence="2">
    <location>
        <begin position="7"/>
        <end position="21"/>
    </location>
</feature>
<evidence type="ECO:0000259" key="4">
    <source>
        <dbReference type="Pfam" id="PF19305"/>
    </source>
</evidence>
<evidence type="ECO:0000256" key="2">
    <source>
        <dbReference type="SAM" id="MobiDB-lite"/>
    </source>
</evidence>
<name>A0A3M7CE47_HORWE</name>
<evidence type="ECO:0000259" key="3">
    <source>
        <dbReference type="Pfam" id="PF03972"/>
    </source>
</evidence>
<dbReference type="InterPro" id="IPR045337">
    <property type="entry name" value="MmgE_PrpD_C"/>
</dbReference>
<sequence>MLLARTGQRTFHQKSSSTFAGSQRLRKYHRLTFPNTAQPSDPHGLTGRLSNWVSSVQLGDIPSNVVERTKYLILDGIGCAILGAQLPWSKRATDICTSMEPGGHCSLIGWDKHVSPRTAALLNSTYIQGFELDDVHSETPWHANSVVLPALFSAIQYDSRRRGHKADVSGASLLLACIVGFETGGRVGRTLHGPEMLARGWHSGAVFGPAAAAASVSCLLRLSPKETEDAFGTACTQASGLMGAQDGADVKRMQHGFGASNGLQAALLAQSGYSGISKVFEKPYGGFIAAFNQGSQLGTFTKAQRLVQSLGSDWSALQKICVKPYASMLGTHAPIDCVRNIQSKHPSIVLHLRDIQSIHIIQSEAWYGHGGQDIERPINALAAQMSTKYCVAAQLVDSN</sequence>
<dbReference type="PANTHER" id="PTHR16943">
    <property type="entry name" value="2-METHYLCITRATE DEHYDRATASE-RELATED"/>
    <property type="match status" value="1"/>
</dbReference>
<comment type="caution">
    <text evidence="5">The sequence shown here is derived from an EMBL/GenBank/DDBJ whole genome shotgun (WGS) entry which is preliminary data.</text>
</comment>
<dbReference type="PANTHER" id="PTHR16943:SF8">
    <property type="entry name" value="2-METHYLCITRATE DEHYDRATASE"/>
    <property type="match status" value="1"/>
</dbReference>
<feature type="region of interest" description="Disordered" evidence="2">
    <location>
        <begin position="1"/>
        <end position="21"/>
    </location>
</feature>
<feature type="non-terminal residue" evidence="5">
    <location>
        <position position="399"/>
    </location>
</feature>
<proteinExistence type="inferred from homology"/>
<evidence type="ECO:0000313" key="5">
    <source>
        <dbReference type="EMBL" id="RMY50412.1"/>
    </source>
</evidence>
<dbReference type="EMBL" id="QWIN01000524">
    <property type="protein sequence ID" value="RMY50412.1"/>
    <property type="molecule type" value="Genomic_DNA"/>
</dbReference>
<organism evidence="5 6">
    <name type="scientific">Hortaea werneckii</name>
    <name type="common">Black yeast</name>
    <name type="synonym">Cladosporium werneckii</name>
    <dbReference type="NCBI Taxonomy" id="91943"/>
    <lineage>
        <taxon>Eukaryota</taxon>
        <taxon>Fungi</taxon>
        <taxon>Dikarya</taxon>
        <taxon>Ascomycota</taxon>
        <taxon>Pezizomycotina</taxon>
        <taxon>Dothideomycetes</taxon>
        <taxon>Dothideomycetidae</taxon>
        <taxon>Mycosphaerellales</taxon>
        <taxon>Teratosphaeriaceae</taxon>
        <taxon>Hortaea</taxon>
    </lineage>
</organism>
<dbReference type="Proteomes" id="UP000270230">
    <property type="component" value="Unassembled WGS sequence"/>
</dbReference>
<accession>A0A3M7CE47</accession>
<evidence type="ECO:0000313" key="6">
    <source>
        <dbReference type="Proteomes" id="UP000270230"/>
    </source>
</evidence>
<dbReference type="InterPro" id="IPR005656">
    <property type="entry name" value="MmgE_PrpD"/>
</dbReference>
<evidence type="ECO:0008006" key="7">
    <source>
        <dbReference type="Google" id="ProtNLM"/>
    </source>
</evidence>
<dbReference type="InterPro" id="IPR036148">
    <property type="entry name" value="MmgE/PrpD_sf"/>
</dbReference>
<feature type="domain" description="MmgE/PrpD C-terminal" evidence="4">
    <location>
        <begin position="325"/>
        <end position="397"/>
    </location>
</feature>
<dbReference type="Pfam" id="PF03972">
    <property type="entry name" value="MmgE_PrpD_N"/>
    <property type="match status" value="1"/>
</dbReference>
<evidence type="ECO:0000256" key="1">
    <source>
        <dbReference type="ARBA" id="ARBA00006174"/>
    </source>
</evidence>
<protein>
    <recommendedName>
        <fullName evidence="7">Cis-aconitate decarboxylase</fullName>
    </recommendedName>
</protein>
<dbReference type="GO" id="GO:0016829">
    <property type="term" value="F:lyase activity"/>
    <property type="evidence" value="ECO:0007669"/>
    <property type="project" value="InterPro"/>
</dbReference>
<gene>
    <name evidence="5" type="ORF">D0865_06919</name>
</gene>
<dbReference type="InterPro" id="IPR045336">
    <property type="entry name" value="MmgE_PrpD_N"/>
</dbReference>
<dbReference type="AlphaFoldDB" id="A0A3M7CE47"/>